<protein>
    <submittedName>
        <fullName evidence="1">Uncharacterized protein</fullName>
    </submittedName>
</protein>
<gene>
    <name evidence="1" type="ORF">LCGC14_1284590</name>
</gene>
<dbReference type="AlphaFoldDB" id="A0A0F9NXC4"/>
<sequence>MRKVHSKELGYIAERMNPHIGGSKVVIYVAGKQDMDVGSNKYAVFCDGHNTLVGTTSIPKARILMKQPEQFCDSCRNLI</sequence>
<reference evidence="1" key="1">
    <citation type="journal article" date="2015" name="Nature">
        <title>Complex archaea that bridge the gap between prokaryotes and eukaryotes.</title>
        <authorList>
            <person name="Spang A."/>
            <person name="Saw J.H."/>
            <person name="Jorgensen S.L."/>
            <person name="Zaremba-Niedzwiedzka K."/>
            <person name="Martijn J."/>
            <person name="Lind A.E."/>
            <person name="van Eijk R."/>
            <person name="Schleper C."/>
            <person name="Guy L."/>
            <person name="Ettema T.J."/>
        </authorList>
    </citation>
    <scope>NUCLEOTIDE SEQUENCE</scope>
</reference>
<dbReference type="EMBL" id="LAZR01007339">
    <property type="protein sequence ID" value="KKM85892.1"/>
    <property type="molecule type" value="Genomic_DNA"/>
</dbReference>
<evidence type="ECO:0000313" key="1">
    <source>
        <dbReference type="EMBL" id="KKM85892.1"/>
    </source>
</evidence>
<name>A0A0F9NXC4_9ZZZZ</name>
<accession>A0A0F9NXC4</accession>
<organism evidence="1">
    <name type="scientific">marine sediment metagenome</name>
    <dbReference type="NCBI Taxonomy" id="412755"/>
    <lineage>
        <taxon>unclassified sequences</taxon>
        <taxon>metagenomes</taxon>
        <taxon>ecological metagenomes</taxon>
    </lineage>
</organism>
<proteinExistence type="predicted"/>
<comment type="caution">
    <text evidence="1">The sequence shown here is derived from an EMBL/GenBank/DDBJ whole genome shotgun (WGS) entry which is preliminary data.</text>
</comment>